<dbReference type="OrthoDB" id="9763644at2"/>
<gene>
    <name evidence="2" type="ORF">FXF36_00945</name>
</gene>
<dbReference type="PANTHER" id="PTHR34985">
    <property type="entry name" value="SLR0554 PROTEIN"/>
    <property type="match status" value="1"/>
</dbReference>
<evidence type="ECO:0000313" key="3">
    <source>
        <dbReference type="Proteomes" id="UP000327030"/>
    </source>
</evidence>
<evidence type="ECO:0000313" key="2">
    <source>
        <dbReference type="EMBL" id="QFJ53536.1"/>
    </source>
</evidence>
<protein>
    <submittedName>
        <fullName evidence="2">Virulence-associated protein E</fullName>
    </submittedName>
</protein>
<dbReference type="EMBL" id="CP043028">
    <property type="protein sequence ID" value="QFJ53536.1"/>
    <property type="molecule type" value="Genomic_DNA"/>
</dbReference>
<dbReference type="Pfam" id="PF05272">
    <property type="entry name" value="VapE-like_dom"/>
    <property type="match status" value="1"/>
</dbReference>
<reference evidence="3" key="1">
    <citation type="submission" date="2019-08" db="EMBL/GenBank/DDBJ databases">
        <title>Complete Genome Sequence of the Polysaccharide-Degrading Rumen Bacterium Pseudobutyrivibrio xylanivorans MA3014.</title>
        <authorList>
            <person name="Palevich N."/>
            <person name="Maclean P.H."/>
            <person name="Kelly W.J."/>
            <person name="Leahy S.C."/>
            <person name="Rakonjac J."/>
            <person name="Attwood G.T."/>
        </authorList>
    </citation>
    <scope>NUCLEOTIDE SEQUENCE [LARGE SCALE GENOMIC DNA]</scope>
    <source>
        <strain evidence="3">MA3014</strain>
    </source>
</reference>
<evidence type="ECO:0000259" key="1">
    <source>
        <dbReference type="Pfam" id="PF05272"/>
    </source>
</evidence>
<proteinExistence type="predicted"/>
<dbReference type="KEGG" id="pxv:FXF36_00945"/>
<dbReference type="RefSeq" id="WP_151622040.1">
    <property type="nucleotide sequence ID" value="NZ_CP043028.1"/>
</dbReference>
<dbReference type="Proteomes" id="UP000327030">
    <property type="component" value="Chromosome 1"/>
</dbReference>
<accession>A0A5P6VLL4</accession>
<organism evidence="2 3">
    <name type="scientific">Pseudobutyrivibrio xylanivorans</name>
    <dbReference type="NCBI Taxonomy" id="185007"/>
    <lineage>
        <taxon>Bacteria</taxon>
        <taxon>Bacillati</taxon>
        <taxon>Bacillota</taxon>
        <taxon>Clostridia</taxon>
        <taxon>Lachnospirales</taxon>
        <taxon>Lachnospiraceae</taxon>
        <taxon>Pseudobutyrivibrio</taxon>
    </lineage>
</organism>
<sequence>MLREEMKNSTSLSDNSYKMITTILESEGYKITPPDKDEGNDVASMLEIDEKGKVLQSNYNCQYALRNDPVLKGAIKFNELSQKYDICKDLGWHRESPSFSDTDLDNIITYLETMYHLKNDKMIERAVRVVGKENRYHPIREKLLSLKWDGKSRIGDALHYFLGVEKTKLATESLKVFMLGAVARVFEPGKKFELMLCLVGGQGAGKSTFLRFLAMDDIYFSDDIKRLDDDRAFQRLQGHWIIEMPEMLAVLNSKMVEETKSFVSRQYDNYRAPYDKYAVDHPRQCVFAGTSNKSQFLPMDKSGNRRFLPIEVHMENAECHILDNEAHSRAYIEQLWAEIMVIYKSGDYSLTLPKELNDELLKTQERYSPEDPIETAIRNYLEEKKPEYVCIRMLFLEALNHAAYETAAQWESNAISEIMDQKMNDYAKLTSHRFKEYGTQRAWRRINLPDFEPDINEDENPFID</sequence>
<dbReference type="AlphaFoldDB" id="A0A5P6VLL4"/>
<feature type="domain" description="Virulence-associated protein E-like" evidence="1">
    <location>
        <begin position="144"/>
        <end position="367"/>
    </location>
</feature>
<dbReference type="InterPro" id="IPR007936">
    <property type="entry name" value="VapE-like_dom"/>
</dbReference>
<dbReference type="PANTHER" id="PTHR34985:SF1">
    <property type="entry name" value="SLR0554 PROTEIN"/>
    <property type="match status" value="1"/>
</dbReference>
<name>A0A5P6VLL4_PSEXY</name>